<keyword evidence="4" id="KW-1185">Reference proteome</keyword>
<keyword evidence="2" id="KW-0472">Membrane</keyword>
<evidence type="ECO:0000313" key="4">
    <source>
        <dbReference type="Proteomes" id="UP000245166"/>
    </source>
</evidence>
<dbReference type="AlphaFoldDB" id="A0A2U1ZUZ0"/>
<gene>
    <name evidence="3" type="ORF">C8046_08820</name>
</gene>
<comment type="caution">
    <text evidence="3">The sequence shown here is derived from an EMBL/GenBank/DDBJ whole genome shotgun (WGS) entry which is preliminary data.</text>
</comment>
<protein>
    <submittedName>
        <fullName evidence="3">Uncharacterized protein</fullName>
    </submittedName>
</protein>
<reference evidence="3 4" key="1">
    <citation type="submission" date="2018-03" db="EMBL/GenBank/DDBJ databases">
        <title>Genome assembly of novel Miniimonas species PCH200.</title>
        <authorList>
            <person name="Thakur V."/>
            <person name="Kumar V."/>
            <person name="Singh D."/>
        </authorList>
    </citation>
    <scope>NUCLEOTIDE SEQUENCE [LARGE SCALE GENOMIC DNA]</scope>
    <source>
        <strain evidence="3 4">PCH200</strain>
    </source>
</reference>
<sequence>MTWRAVSDVAFMVGLLALMAGSLLVVRAAGQFDSLRRRRADDPSDVPDADPGAEPDAEPGPPGRRRPPRAAWWLLAGGAAAVAVAAVAALAS</sequence>
<keyword evidence="2" id="KW-0812">Transmembrane</keyword>
<evidence type="ECO:0000256" key="1">
    <source>
        <dbReference type="SAM" id="MobiDB-lite"/>
    </source>
</evidence>
<keyword evidence="2" id="KW-1133">Transmembrane helix</keyword>
<feature type="region of interest" description="Disordered" evidence="1">
    <location>
        <begin position="36"/>
        <end position="68"/>
    </location>
</feature>
<organism evidence="3 4">
    <name type="scientific">Serinibacter arcticus</name>
    <dbReference type="NCBI Taxonomy" id="1655435"/>
    <lineage>
        <taxon>Bacteria</taxon>
        <taxon>Bacillati</taxon>
        <taxon>Actinomycetota</taxon>
        <taxon>Actinomycetes</taxon>
        <taxon>Micrococcales</taxon>
        <taxon>Beutenbergiaceae</taxon>
        <taxon>Serinibacter</taxon>
    </lineage>
</organism>
<dbReference type="EMBL" id="PYHR01000002">
    <property type="protein sequence ID" value="PWD50732.1"/>
    <property type="molecule type" value="Genomic_DNA"/>
</dbReference>
<dbReference type="RefSeq" id="WP_109229114.1">
    <property type="nucleotide sequence ID" value="NZ_PYHR01000002.1"/>
</dbReference>
<accession>A0A2U1ZUZ0</accession>
<evidence type="ECO:0000313" key="3">
    <source>
        <dbReference type="EMBL" id="PWD50732.1"/>
    </source>
</evidence>
<feature type="compositionally biased region" description="Acidic residues" evidence="1">
    <location>
        <begin position="43"/>
        <end position="57"/>
    </location>
</feature>
<feature type="transmembrane region" description="Helical" evidence="2">
    <location>
        <begin position="70"/>
        <end position="91"/>
    </location>
</feature>
<evidence type="ECO:0000256" key="2">
    <source>
        <dbReference type="SAM" id="Phobius"/>
    </source>
</evidence>
<proteinExistence type="predicted"/>
<name>A0A2U1ZUZ0_9MICO</name>
<dbReference type="Proteomes" id="UP000245166">
    <property type="component" value="Unassembled WGS sequence"/>
</dbReference>